<dbReference type="GO" id="GO:0005737">
    <property type="term" value="C:cytoplasm"/>
    <property type="evidence" value="ECO:0007669"/>
    <property type="project" value="TreeGrafter"/>
</dbReference>
<comment type="similarity">
    <text evidence="2">Belongs to the GLE1 family.</text>
</comment>
<accession>A0AAD9GJG4</accession>
<reference evidence="13" key="1">
    <citation type="journal article" date="2014" name="Nucleic Acids Res.">
        <title>The evolutionary dynamics of variant antigen genes in Babesia reveal a history of genomic innovation underlying host-parasite interaction.</title>
        <authorList>
            <person name="Jackson A.P."/>
            <person name="Otto T.D."/>
            <person name="Darby A."/>
            <person name="Ramaprasad A."/>
            <person name="Xia D."/>
            <person name="Echaide I.E."/>
            <person name="Farber M."/>
            <person name="Gahlot S."/>
            <person name="Gamble J."/>
            <person name="Gupta D."/>
            <person name="Gupta Y."/>
            <person name="Jackson L."/>
            <person name="Malandrin L."/>
            <person name="Malas T.B."/>
            <person name="Moussa E."/>
            <person name="Nair M."/>
            <person name="Reid A.J."/>
            <person name="Sanders M."/>
            <person name="Sharma J."/>
            <person name="Tracey A."/>
            <person name="Quail M.A."/>
            <person name="Weir W."/>
            <person name="Wastling J.M."/>
            <person name="Hall N."/>
            <person name="Willadsen P."/>
            <person name="Lingelbach K."/>
            <person name="Shiels B."/>
            <person name="Tait A."/>
            <person name="Berriman M."/>
            <person name="Allred D.R."/>
            <person name="Pain A."/>
        </authorList>
    </citation>
    <scope>NUCLEOTIDE SEQUENCE</scope>
    <source>
        <strain evidence="13">1802A</strain>
    </source>
</reference>
<evidence type="ECO:0000256" key="11">
    <source>
        <dbReference type="SAM" id="Coils"/>
    </source>
</evidence>
<comment type="caution">
    <text evidence="13">The sequence shown here is derived from an EMBL/GenBank/DDBJ whole genome shotgun (WGS) entry which is preliminary data.</text>
</comment>
<name>A0AAD9GJG4_BABDI</name>
<evidence type="ECO:0000256" key="6">
    <source>
        <dbReference type="ARBA" id="ARBA00023010"/>
    </source>
</evidence>
<dbReference type="Proteomes" id="UP001195914">
    <property type="component" value="Unassembled WGS sequence"/>
</dbReference>
<keyword evidence="14" id="KW-1185">Reference proteome</keyword>
<protein>
    <recommendedName>
        <fullName evidence="9">mRNA export factor GLE1</fullName>
    </recommendedName>
    <alternativeName>
        <fullName evidence="10">Nucleoporin GLE1</fullName>
    </alternativeName>
</protein>
<comment type="subcellular location">
    <subcellularLocation>
        <location evidence="1">Nucleus</location>
        <location evidence="1">Nuclear pore complex</location>
    </subcellularLocation>
</comment>
<keyword evidence="11" id="KW-0175">Coiled coil</keyword>
<dbReference type="Pfam" id="PF07817">
    <property type="entry name" value="GLE1"/>
    <property type="match status" value="1"/>
</dbReference>
<dbReference type="PANTHER" id="PTHR12960">
    <property type="entry name" value="GLE-1-RELATED"/>
    <property type="match status" value="1"/>
</dbReference>
<dbReference type="EMBL" id="JAHBMH010000007">
    <property type="protein sequence ID" value="KAK1939585.1"/>
    <property type="molecule type" value="Genomic_DNA"/>
</dbReference>
<proteinExistence type="inferred from homology"/>
<keyword evidence="5" id="KW-0653">Protein transport</keyword>
<evidence type="ECO:0000256" key="2">
    <source>
        <dbReference type="ARBA" id="ARBA00011056"/>
    </source>
</evidence>
<keyword evidence="3" id="KW-0813">Transport</keyword>
<dbReference type="AlphaFoldDB" id="A0AAD9GJG4"/>
<feature type="coiled-coil region" evidence="11">
    <location>
        <begin position="173"/>
        <end position="200"/>
    </location>
</feature>
<evidence type="ECO:0000256" key="9">
    <source>
        <dbReference type="ARBA" id="ARBA00026227"/>
    </source>
</evidence>
<dbReference type="GO" id="GO:0031369">
    <property type="term" value="F:translation initiation factor binding"/>
    <property type="evidence" value="ECO:0007669"/>
    <property type="project" value="TreeGrafter"/>
</dbReference>
<dbReference type="GO" id="GO:0044614">
    <property type="term" value="C:nuclear pore cytoplasmic filaments"/>
    <property type="evidence" value="ECO:0007669"/>
    <property type="project" value="TreeGrafter"/>
</dbReference>
<evidence type="ECO:0000313" key="13">
    <source>
        <dbReference type="EMBL" id="KAK1939585.1"/>
    </source>
</evidence>
<evidence type="ECO:0000256" key="1">
    <source>
        <dbReference type="ARBA" id="ARBA00004567"/>
    </source>
</evidence>
<dbReference type="InterPro" id="IPR012476">
    <property type="entry name" value="GLE1"/>
</dbReference>
<evidence type="ECO:0000256" key="3">
    <source>
        <dbReference type="ARBA" id="ARBA00022448"/>
    </source>
</evidence>
<evidence type="ECO:0000256" key="4">
    <source>
        <dbReference type="ARBA" id="ARBA00022816"/>
    </source>
</evidence>
<reference evidence="13" key="2">
    <citation type="submission" date="2021-05" db="EMBL/GenBank/DDBJ databases">
        <authorList>
            <person name="Pain A."/>
        </authorList>
    </citation>
    <scope>NUCLEOTIDE SEQUENCE</scope>
    <source>
        <strain evidence="13">1802A</strain>
    </source>
</reference>
<dbReference type="GO" id="GO:0015031">
    <property type="term" value="P:protein transport"/>
    <property type="evidence" value="ECO:0007669"/>
    <property type="project" value="UniProtKB-KW"/>
</dbReference>
<dbReference type="GO" id="GO:0016973">
    <property type="term" value="P:poly(A)+ mRNA export from nucleus"/>
    <property type="evidence" value="ECO:0007669"/>
    <property type="project" value="InterPro"/>
</dbReference>
<sequence length="468" mass="53686">MSKRTNDRRRGVALALSERVFQGNRSIAVPVTNVQATNVTLDLPKNSGIVLELDNDKVNDNWEPTWVEFDRVESLIEGEMQKSKQPYMNLITDALAEISKLEEQRAAKIIQKQNKALLENQKIKTTSVEAKAQPEKPQESKTAIQPPQLIAEPSSQDELMTQQEKPPAAYLPCNAHTRQIDEYEVEFERLKAEYEAFVASGDPAVKQARLDIAKRIITTVNTLAATQKQIDNSYSTLVNIRNQYGSEPKVLVFMTFRVIENVLDCCEPGCQMYLNPKSVWPFAHLIRGLMAVGHNCREVYYSMIKKRCPYIIPRLYQSNDEEKLKQLHQYSKHNSNTYFRKQVTLVRLHLAIMAVTQDVEGLWAWFAGFLNACPAKVFKPPLPGVLITALTVAAHMCLETYKGQFKKVLLCCEDLFNKGVFRVKNCESADMYNEQLSQFFREFRKMGTIKEPEGYKLKEQEEELRKDF</sequence>
<evidence type="ECO:0000256" key="5">
    <source>
        <dbReference type="ARBA" id="ARBA00022927"/>
    </source>
</evidence>
<organism evidence="13 14">
    <name type="scientific">Babesia divergens</name>
    <dbReference type="NCBI Taxonomy" id="32595"/>
    <lineage>
        <taxon>Eukaryota</taxon>
        <taxon>Sar</taxon>
        <taxon>Alveolata</taxon>
        <taxon>Apicomplexa</taxon>
        <taxon>Aconoidasida</taxon>
        <taxon>Piroplasmida</taxon>
        <taxon>Babesiidae</taxon>
        <taxon>Babesia</taxon>
    </lineage>
</organism>
<dbReference type="GO" id="GO:0005543">
    <property type="term" value="F:phospholipid binding"/>
    <property type="evidence" value="ECO:0007669"/>
    <property type="project" value="TreeGrafter"/>
</dbReference>
<dbReference type="InterPro" id="IPR038506">
    <property type="entry name" value="GLE1-like_sf"/>
</dbReference>
<keyword evidence="4" id="KW-0509">mRNA transport</keyword>
<keyword evidence="6" id="KW-0811">Translocation</keyword>
<dbReference type="GO" id="GO:0000822">
    <property type="term" value="F:inositol hexakisphosphate binding"/>
    <property type="evidence" value="ECO:0007669"/>
    <property type="project" value="TreeGrafter"/>
</dbReference>
<evidence type="ECO:0000256" key="10">
    <source>
        <dbReference type="ARBA" id="ARBA00029983"/>
    </source>
</evidence>
<feature type="region of interest" description="Disordered" evidence="12">
    <location>
        <begin position="127"/>
        <end position="148"/>
    </location>
</feature>
<evidence type="ECO:0000256" key="12">
    <source>
        <dbReference type="SAM" id="MobiDB-lite"/>
    </source>
</evidence>
<keyword evidence="8" id="KW-0539">Nucleus</keyword>
<dbReference type="Gene3D" id="1.25.40.510">
    <property type="entry name" value="GLE1-like"/>
    <property type="match status" value="1"/>
</dbReference>
<dbReference type="PANTHER" id="PTHR12960:SF0">
    <property type="entry name" value="MRNA EXPORT FACTOR GLE1"/>
    <property type="match status" value="1"/>
</dbReference>
<evidence type="ECO:0000256" key="7">
    <source>
        <dbReference type="ARBA" id="ARBA00023132"/>
    </source>
</evidence>
<gene>
    <name evidence="13" type="ORF">X943_001288</name>
</gene>
<keyword evidence="7" id="KW-0906">Nuclear pore complex</keyword>
<evidence type="ECO:0000313" key="14">
    <source>
        <dbReference type="Proteomes" id="UP001195914"/>
    </source>
</evidence>
<evidence type="ECO:0000256" key="8">
    <source>
        <dbReference type="ARBA" id="ARBA00023242"/>
    </source>
</evidence>